<evidence type="ECO:0000256" key="2">
    <source>
        <dbReference type="ARBA" id="ARBA00023015"/>
    </source>
</evidence>
<evidence type="ECO:0000259" key="5">
    <source>
        <dbReference type="PROSITE" id="PS50931"/>
    </source>
</evidence>
<dbReference type="EMBL" id="FZOL01000005">
    <property type="protein sequence ID" value="SNS24860.1"/>
    <property type="molecule type" value="Genomic_DNA"/>
</dbReference>
<dbReference type="Gene3D" id="1.10.10.10">
    <property type="entry name" value="Winged helix-like DNA-binding domain superfamily/Winged helix DNA-binding domain"/>
    <property type="match status" value="1"/>
</dbReference>
<dbReference type="PANTHER" id="PTHR30118">
    <property type="entry name" value="HTH-TYPE TRANSCRIPTIONAL REGULATOR LEUO-RELATED"/>
    <property type="match status" value="1"/>
</dbReference>
<gene>
    <name evidence="6" type="ORF">SAMN05444352_105114</name>
</gene>
<dbReference type="SUPFAM" id="SSF46785">
    <property type="entry name" value="Winged helix' DNA-binding domain"/>
    <property type="match status" value="1"/>
</dbReference>
<dbReference type="Pfam" id="PF00126">
    <property type="entry name" value="HTH_1"/>
    <property type="match status" value="1"/>
</dbReference>
<dbReference type="InterPro" id="IPR036390">
    <property type="entry name" value="WH_DNA-bd_sf"/>
</dbReference>
<comment type="similarity">
    <text evidence="1">Belongs to the LysR transcriptional regulatory family.</text>
</comment>
<feature type="domain" description="HTH lysR-type" evidence="5">
    <location>
        <begin position="8"/>
        <end position="65"/>
    </location>
</feature>
<protein>
    <submittedName>
        <fullName evidence="6">DNA-binding transcriptional regulator, LysR family</fullName>
    </submittedName>
</protein>
<dbReference type="AlphaFoldDB" id="A0A239CXM8"/>
<dbReference type="InterPro" id="IPR036388">
    <property type="entry name" value="WH-like_DNA-bd_sf"/>
</dbReference>
<evidence type="ECO:0000313" key="7">
    <source>
        <dbReference type="Proteomes" id="UP000198407"/>
    </source>
</evidence>
<dbReference type="PROSITE" id="PS50931">
    <property type="entry name" value="HTH_LYSR"/>
    <property type="match status" value="1"/>
</dbReference>
<reference evidence="7" key="1">
    <citation type="submission" date="2017-06" db="EMBL/GenBank/DDBJ databases">
        <authorList>
            <person name="Varghese N."/>
            <person name="Submissions S."/>
        </authorList>
    </citation>
    <scope>NUCLEOTIDE SEQUENCE [LARGE SCALE GENOMIC DNA]</scope>
    <source>
        <strain evidence="7">DSM 22348</strain>
    </source>
</reference>
<sequence>MHSSLRNLDLNLLLVFDAIYRHRSVVAAADELAMSPSACSHALTRLRQALADELFVRYGSAMQPTVQAERMADDVSAALSLLGTRLSQRGHFEPARSDETFILAVTDFTAFSLLPLLLRRLEGLAPHIRVRVVYSTQQDALEELAAGRVHFSLGFTHDAQARVEELEAIDCYADDYVVLASASHPRLNDGLSLAGYLAERHVVVLPWKDSTSIIDQALSAHAVRRDVAVELPSMMAAPAIVSHTDYLATLPRRAVRHFVRGESLRYFEAPFVTPVCYLKAFFHPRYAAGASHRWLRERIAETFAETGAGLQDESRIPPI</sequence>
<dbReference type="GO" id="GO:0003677">
    <property type="term" value="F:DNA binding"/>
    <property type="evidence" value="ECO:0007669"/>
    <property type="project" value="UniProtKB-KW"/>
</dbReference>
<keyword evidence="2" id="KW-0805">Transcription regulation</keyword>
<name>A0A239CXM8_9PSED</name>
<dbReference type="SUPFAM" id="SSF53850">
    <property type="entry name" value="Periplasmic binding protein-like II"/>
    <property type="match status" value="1"/>
</dbReference>
<proteinExistence type="inferred from homology"/>
<keyword evidence="7" id="KW-1185">Reference proteome</keyword>
<evidence type="ECO:0000256" key="3">
    <source>
        <dbReference type="ARBA" id="ARBA00023125"/>
    </source>
</evidence>
<evidence type="ECO:0000256" key="1">
    <source>
        <dbReference type="ARBA" id="ARBA00009437"/>
    </source>
</evidence>
<organism evidence="6 7">
    <name type="scientific">Pseudomonas japonica</name>
    <dbReference type="NCBI Taxonomy" id="256466"/>
    <lineage>
        <taxon>Bacteria</taxon>
        <taxon>Pseudomonadati</taxon>
        <taxon>Pseudomonadota</taxon>
        <taxon>Gammaproteobacteria</taxon>
        <taxon>Pseudomonadales</taxon>
        <taxon>Pseudomonadaceae</taxon>
        <taxon>Pseudomonas</taxon>
    </lineage>
</organism>
<dbReference type="InterPro" id="IPR005119">
    <property type="entry name" value="LysR_subst-bd"/>
</dbReference>
<evidence type="ECO:0000313" key="6">
    <source>
        <dbReference type="EMBL" id="SNS24860.1"/>
    </source>
</evidence>
<accession>A0A239CXM8</accession>
<dbReference type="InterPro" id="IPR050389">
    <property type="entry name" value="LysR-type_TF"/>
</dbReference>
<dbReference type="Gene3D" id="3.40.190.10">
    <property type="entry name" value="Periplasmic binding protein-like II"/>
    <property type="match status" value="2"/>
</dbReference>
<dbReference type="RefSeq" id="WP_042120932.1">
    <property type="nucleotide sequence ID" value="NZ_FZOL01000005.1"/>
</dbReference>
<dbReference type="Proteomes" id="UP000198407">
    <property type="component" value="Unassembled WGS sequence"/>
</dbReference>
<dbReference type="InterPro" id="IPR000847">
    <property type="entry name" value="LysR_HTH_N"/>
</dbReference>
<dbReference type="PANTHER" id="PTHR30118:SF15">
    <property type="entry name" value="TRANSCRIPTIONAL REGULATORY PROTEIN"/>
    <property type="match status" value="1"/>
</dbReference>
<dbReference type="GO" id="GO:0003700">
    <property type="term" value="F:DNA-binding transcription factor activity"/>
    <property type="evidence" value="ECO:0007669"/>
    <property type="project" value="InterPro"/>
</dbReference>
<keyword evidence="3 6" id="KW-0238">DNA-binding</keyword>
<keyword evidence="4" id="KW-0804">Transcription</keyword>
<dbReference type="OrthoDB" id="8557381at2"/>
<dbReference type="Pfam" id="PF03466">
    <property type="entry name" value="LysR_substrate"/>
    <property type="match status" value="1"/>
</dbReference>
<evidence type="ECO:0000256" key="4">
    <source>
        <dbReference type="ARBA" id="ARBA00023163"/>
    </source>
</evidence>